<evidence type="ECO:0000256" key="7">
    <source>
        <dbReference type="ARBA" id="ARBA00010691"/>
    </source>
</evidence>
<dbReference type="GO" id="GO:0003677">
    <property type="term" value="F:DNA binding"/>
    <property type="evidence" value="ECO:0007669"/>
    <property type="project" value="UniProtKB-KW"/>
</dbReference>
<keyword evidence="11 23" id="KW-0812">Transmembrane</keyword>
<evidence type="ECO:0000256" key="10">
    <source>
        <dbReference type="ARBA" id="ARBA00022679"/>
    </source>
</evidence>
<comment type="caution">
    <text evidence="25">The sequence shown here is derived from an EMBL/GenBank/DDBJ whole genome shotgun (WGS) entry which is preliminary data.</text>
</comment>
<evidence type="ECO:0000259" key="24">
    <source>
        <dbReference type="PROSITE" id="PS51186"/>
    </source>
</evidence>
<evidence type="ECO:0000256" key="2">
    <source>
        <dbReference type="ARBA" id="ARBA00004123"/>
    </source>
</evidence>
<dbReference type="Pfam" id="PF00583">
    <property type="entry name" value="Acetyltransf_1"/>
    <property type="match status" value="1"/>
</dbReference>
<feature type="non-terminal residue" evidence="25">
    <location>
        <position position="299"/>
    </location>
</feature>
<evidence type="ECO:0000256" key="16">
    <source>
        <dbReference type="ARBA" id="ARBA00023128"/>
    </source>
</evidence>
<dbReference type="InterPro" id="IPR002119">
    <property type="entry name" value="Histone_H2A"/>
</dbReference>
<dbReference type="Proteomes" id="UP001219934">
    <property type="component" value="Unassembled WGS sequence"/>
</dbReference>
<evidence type="ECO:0000256" key="8">
    <source>
        <dbReference type="ARBA" id="ARBA00022454"/>
    </source>
</evidence>
<comment type="catalytic activity">
    <reaction evidence="20">
        <text>L-aspartate + acetyl-CoA = N-acetyl-L-aspartate + CoA + H(+)</text>
        <dbReference type="Rhea" id="RHEA:14165"/>
        <dbReference type="ChEBI" id="CHEBI:15378"/>
        <dbReference type="ChEBI" id="CHEBI:16953"/>
        <dbReference type="ChEBI" id="CHEBI:29991"/>
        <dbReference type="ChEBI" id="CHEBI:57287"/>
        <dbReference type="ChEBI" id="CHEBI:57288"/>
        <dbReference type="EC" id="2.3.1.17"/>
    </reaction>
    <physiologicalReaction direction="left-to-right" evidence="20">
        <dbReference type="Rhea" id="RHEA:14166"/>
    </physiologicalReaction>
</comment>
<evidence type="ECO:0000256" key="14">
    <source>
        <dbReference type="ARBA" id="ARBA00022989"/>
    </source>
</evidence>
<dbReference type="InterPro" id="IPR000182">
    <property type="entry name" value="GNAT_dom"/>
</dbReference>
<evidence type="ECO:0000313" key="26">
    <source>
        <dbReference type="Proteomes" id="UP001219934"/>
    </source>
</evidence>
<dbReference type="PROSITE" id="PS51186">
    <property type="entry name" value="GNAT"/>
    <property type="match status" value="1"/>
</dbReference>
<dbReference type="GO" id="GO:0030527">
    <property type="term" value="F:structural constituent of chromatin"/>
    <property type="evidence" value="ECO:0007669"/>
    <property type="project" value="InterPro"/>
</dbReference>
<keyword evidence="13" id="KW-0492">Microsome</keyword>
<dbReference type="GO" id="GO:0031966">
    <property type="term" value="C:mitochondrial membrane"/>
    <property type="evidence" value="ECO:0007669"/>
    <property type="project" value="UniProtKB-SubCell"/>
</dbReference>
<gene>
    <name evidence="25" type="ORF">JOQ06_024374</name>
</gene>
<keyword evidence="8 22" id="KW-0158">Chromosome</keyword>
<keyword evidence="22" id="KW-0544">Nucleosome core</keyword>
<evidence type="ECO:0000256" key="22">
    <source>
        <dbReference type="RuleBase" id="RU003767"/>
    </source>
</evidence>
<evidence type="ECO:0000256" key="15">
    <source>
        <dbReference type="ARBA" id="ARBA00022990"/>
    </source>
</evidence>
<evidence type="ECO:0000256" key="5">
    <source>
        <dbReference type="ARBA" id="ARBA00004389"/>
    </source>
</evidence>
<dbReference type="GO" id="GO:0005634">
    <property type="term" value="C:nucleus"/>
    <property type="evidence" value="ECO:0007669"/>
    <property type="project" value="UniProtKB-SubCell"/>
</dbReference>
<dbReference type="CDD" id="cd04301">
    <property type="entry name" value="NAT_SF"/>
    <property type="match status" value="1"/>
</dbReference>
<name>A0AAD6AD82_9TELE</name>
<keyword evidence="10" id="KW-0808">Transferase</keyword>
<dbReference type="CDD" id="cd00074">
    <property type="entry name" value="HFD_H2A"/>
    <property type="match status" value="1"/>
</dbReference>
<keyword evidence="18 22" id="KW-0539">Nucleus</keyword>
<evidence type="ECO:0000256" key="4">
    <source>
        <dbReference type="ARBA" id="ARBA00004304"/>
    </source>
</evidence>
<evidence type="ECO:0000256" key="12">
    <source>
        <dbReference type="ARBA" id="ARBA00022824"/>
    </source>
</evidence>
<evidence type="ECO:0000256" key="21">
    <source>
        <dbReference type="ARBA" id="ARBA00093466"/>
    </source>
</evidence>
<dbReference type="SMART" id="SM00414">
    <property type="entry name" value="H2A"/>
    <property type="match status" value="1"/>
</dbReference>
<dbReference type="SUPFAM" id="SSF47113">
    <property type="entry name" value="Histone-fold"/>
    <property type="match status" value="1"/>
</dbReference>
<comment type="similarity">
    <text evidence="7 22">Belongs to the histone H2A family.</text>
</comment>
<evidence type="ECO:0000256" key="1">
    <source>
        <dbReference type="ARBA" id="ARBA00004111"/>
    </source>
</evidence>
<evidence type="ECO:0000256" key="6">
    <source>
        <dbReference type="ARBA" id="ARBA00004496"/>
    </source>
</evidence>
<keyword evidence="16" id="KW-0496">Mitochondrion</keyword>
<evidence type="ECO:0000256" key="17">
    <source>
        <dbReference type="ARBA" id="ARBA00023136"/>
    </source>
</evidence>
<comment type="subcellular location">
    <subcellularLocation>
        <location evidence="3">Chromosome</location>
    </subcellularLocation>
    <subcellularLocation>
        <location evidence="6">Cytoplasm</location>
    </subcellularLocation>
    <subcellularLocation>
        <location evidence="5">Endoplasmic reticulum membrane</location>
        <topology evidence="5">Single-pass membrane protein</topology>
    </subcellularLocation>
    <subcellularLocation>
        <location evidence="1">Microsome membrane</location>
        <topology evidence="1">Single-pass membrane protein</topology>
    </subcellularLocation>
    <subcellularLocation>
        <location evidence="4">Mitochondrion membrane</location>
        <topology evidence="4">Single-pass membrane protein</topology>
    </subcellularLocation>
    <subcellularLocation>
        <location evidence="2 22">Nucleus</location>
    </subcellularLocation>
</comment>
<keyword evidence="15" id="KW-0007">Acetylation</keyword>
<dbReference type="PANTHER" id="PTHR13947">
    <property type="entry name" value="GNAT FAMILY N-ACETYLTRANSFERASE"/>
    <property type="match status" value="1"/>
</dbReference>
<evidence type="ECO:0000256" key="11">
    <source>
        <dbReference type="ARBA" id="ARBA00022692"/>
    </source>
</evidence>
<keyword evidence="14 23" id="KW-1133">Transmembrane helix</keyword>
<dbReference type="GO" id="GO:0005789">
    <property type="term" value="C:endoplasmic reticulum membrane"/>
    <property type="evidence" value="ECO:0007669"/>
    <property type="project" value="UniProtKB-SubCell"/>
</dbReference>
<keyword evidence="12" id="KW-0256">Endoplasmic reticulum</keyword>
<dbReference type="EMBL" id="JAPTMU010000061">
    <property type="protein sequence ID" value="KAJ4922689.1"/>
    <property type="molecule type" value="Genomic_DNA"/>
</dbReference>
<reference evidence="25" key="1">
    <citation type="submission" date="2022-11" db="EMBL/GenBank/DDBJ databases">
        <title>Chromosome-level genome of Pogonophryne albipinna.</title>
        <authorList>
            <person name="Jo E."/>
        </authorList>
    </citation>
    <scope>NUCLEOTIDE SEQUENCE</scope>
    <source>
        <strain evidence="25">SGF0006</strain>
        <tissue evidence="25">Muscle</tissue>
    </source>
</reference>
<feature type="transmembrane region" description="Helical" evidence="23">
    <location>
        <begin position="66"/>
        <end position="94"/>
    </location>
</feature>
<accession>A0AAD6AD82</accession>
<dbReference type="PROSITE" id="PS00046">
    <property type="entry name" value="HISTONE_H2A"/>
    <property type="match status" value="1"/>
</dbReference>
<evidence type="ECO:0000256" key="20">
    <source>
        <dbReference type="ARBA" id="ARBA00049272"/>
    </source>
</evidence>
<sequence length="299" mass="33218">MEEITQKTDAQKQDNGRKEQKGFQVVVVREFELADKAEIHRIFSEGLMERVVDAAFRGLRYHPESLLLYTALTVVCFVCTMCWWVIGLLPALVLCGRYFYSRRAILEYLEDAMSGDMGDMEGFYMKSPVSCLWVAELEGKVVGMVAAVDQKQPGGAIMLQRMSVDWRCRRCGVGVALGRKVLEFAVTHGYSRVALGTTAYSPAVHKLYLRLGFRCVGVTIEKAIPGAIGPYLDRFSTGKTGGKARAKAKTRSSRAGLQFPVGRVHRHLRKGNYAHRVGAGAPVYLAAVLEYLTAEILEL</sequence>
<dbReference type="Gene3D" id="1.10.20.10">
    <property type="entry name" value="Histone, subunit A"/>
    <property type="match status" value="1"/>
</dbReference>
<feature type="domain" description="N-acetyltransferase" evidence="24">
    <location>
        <begin position="86"/>
        <end position="238"/>
    </location>
</feature>
<keyword evidence="17 23" id="KW-0472">Membrane</keyword>
<dbReference type="Gene3D" id="3.40.630.30">
    <property type="match status" value="1"/>
</dbReference>
<evidence type="ECO:0000313" key="25">
    <source>
        <dbReference type="EMBL" id="KAJ4922689.1"/>
    </source>
</evidence>
<organism evidence="25 26">
    <name type="scientific">Pogonophryne albipinna</name>
    <dbReference type="NCBI Taxonomy" id="1090488"/>
    <lineage>
        <taxon>Eukaryota</taxon>
        <taxon>Metazoa</taxon>
        <taxon>Chordata</taxon>
        <taxon>Craniata</taxon>
        <taxon>Vertebrata</taxon>
        <taxon>Euteleostomi</taxon>
        <taxon>Actinopterygii</taxon>
        <taxon>Neopterygii</taxon>
        <taxon>Teleostei</taxon>
        <taxon>Neoteleostei</taxon>
        <taxon>Acanthomorphata</taxon>
        <taxon>Eupercaria</taxon>
        <taxon>Perciformes</taxon>
        <taxon>Notothenioidei</taxon>
        <taxon>Pogonophryne</taxon>
    </lineage>
</organism>
<dbReference type="GO" id="GO:0046982">
    <property type="term" value="F:protein heterodimerization activity"/>
    <property type="evidence" value="ECO:0007669"/>
    <property type="project" value="InterPro"/>
</dbReference>
<dbReference type="PRINTS" id="PR00620">
    <property type="entry name" value="HISTONEH2A"/>
</dbReference>
<keyword evidence="26" id="KW-1185">Reference proteome</keyword>
<proteinExistence type="inferred from homology"/>
<dbReference type="InterPro" id="IPR050769">
    <property type="entry name" value="NAT_camello-type"/>
</dbReference>
<dbReference type="PANTHER" id="PTHR13947:SF11">
    <property type="entry name" value="N-ACETYLASPARTATE SYNTHETASE"/>
    <property type="match status" value="1"/>
</dbReference>
<evidence type="ECO:0000256" key="3">
    <source>
        <dbReference type="ARBA" id="ARBA00004286"/>
    </source>
</evidence>
<evidence type="ECO:0000256" key="23">
    <source>
        <dbReference type="SAM" id="Phobius"/>
    </source>
</evidence>
<dbReference type="InterPro" id="IPR009072">
    <property type="entry name" value="Histone-fold"/>
</dbReference>
<dbReference type="InterPro" id="IPR016181">
    <property type="entry name" value="Acyl_CoA_acyltransferase"/>
</dbReference>
<keyword evidence="9" id="KW-0963">Cytoplasm</keyword>
<evidence type="ECO:0000256" key="9">
    <source>
        <dbReference type="ARBA" id="ARBA00022490"/>
    </source>
</evidence>
<keyword evidence="19" id="KW-0012">Acyltransferase</keyword>
<evidence type="ECO:0000256" key="18">
    <source>
        <dbReference type="ARBA" id="ARBA00023242"/>
    </source>
</evidence>
<dbReference type="GO" id="GO:0000786">
    <property type="term" value="C:nucleosome"/>
    <property type="evidence" value="ECO:0007669"/>
    <property type="project" value="UniProtKB-KW"/>
</dbReference>
<dbReference type="GO" id="GO:0017188">
    <property type="term" value="F:L-aspartate N-acetyltransferase activity"/>
    <property type="evidence" value="ECO:0007669"/>
    <property type="project" value="UniProtKB-EC"/>
</dbReference>
<dbReference type="AlphaFoldDB" id="A0AAD6AD82"/>
<comment type="similarity">
    <text evidence="21">Belongs to the NAT8 family.</text>
</comment>
<dbReference type="SUPFAM" id="SSF55729">
    <property type="entry name" value="Acyl-CoA N-acyltransferases (Nat)"/>
    <property type="match status" value="1"/>
</dbReference>
<keyword evidence="22" id="KW-0238">DNA-binding</keyword>
<evidence type="ECO:0000256" key="13">
    <source>
        <dbReference type="ARBA" id="ARBA00022848"/>
    </source>
</evidence>
<comment type="subunit">
    <text evidence="22">The nucleosome is a histone octamer containing two molecules each of H2A, H2B, H3 and H4 assembled in one H3-H4 heterotetramer and two H2A-H2B heterodimers. The octamer wraps approximately 147 bp of DNA.</text>
</comment>
<dbReference type="InterPro" id="IPR032458">
    <property type="entry name" value="Histone_H2A_CS"/>
</dbReference>
<evidence type="ECO:0000256" key="19">
    <source>
        <dbReference type="ARBA" id="ARBA00023315"/>
    </source>
</evidence>
<protein>
    <recommendedName>
        <fullName evidence="22">Histone H2A</fullName>
    </recommendedName>
</protein>